<keyword evidence="1" id="KW-0472">Membrane</keyword>
<dbReference type="Pfam" id="PF11127">
    <property type="entry name" value="YgaP-like_TM"/>
    <property type="match status" value="1"/>
</dbReference>
<proteinExistence type="predicted"/>
<dbReference type="InterPro" id="IPR021309">
    <property type="entry name" value="YgaP-like_TM"/>
</dbReference>
<keyword evidence="4" id="KW-1185">Reference proteome</keyword>
<dbReference type="RefSeq" id="WP_012376839.1">
    <property type="nucleotide sequence ID" value="NC_010571.1"/>
</dbReference>
<dbReference type="KEGG" id="ote:Oter_4037"/>
<protein>
    <recommendedName>
        <fullName evidence="2">Inner membrane protein YgaP-like transmembrane domain-containing protein</fullName>
    </recommendedName>
</protein>
<gene>
    <name evidence="3" type="ordered locus">Oter_4037</name>
</gene>
<evidence type="ECO:0000259" key="2">
    <source>
        <dbReference type="Pfam" id="PF11127"/>
    </source>
</evidence>
<dbReference type="AlphaFoldDB" id="B1ZZX5"/>
<dbReference type="EMBL" id="CP001032">
    <property type="protein sequence ID" value="ACB77311.1"/>
    <property type="molecule type" value="Genomic_DNA"/>
</dbReference>
<reference evidence="3 4" key="1">
    <citation type="journal article" date="2011" name="J. Bacteriol.">
        <title>Genome sequence of the verrucomicrobium Opitutus terrae PB90-1, an abundant inhabitant of rice paddy soil ecosystems.</title>
        <authorList>
            <person name="van Passel M.W."/>
            <person name="Kant R."/>
            <person name="Palva A."/>
            <person name="Copeland A."/>
            <person name="Lucas S."/>
            <person name="Lapidus A."/>
            <person name="Glavina del Rio T."/>
            <person name="Pitluck S."/>
            <person name="Goltsman E."/>
            <person name="Clum A."/>
            <person name="Sun H."/>
            <person name="Schmutz J."/>
            <person name="Larimer F.W."/>
            <person name="Land M.L."/>
            <person name="Hauser L."/>
            <person name="Kyrpides N."/>
            <person name="Mikhailova N."/>
            <person name="Richardson P.P."/>
            <person name="Janssen P.H."/>
            <person name="de Vos W.M."/>
            <person name="Smidt H."/>
        </authorList>
    </citation>
    <scope>NUCLEOTIDE SEQUENCE [LARGE SCALE GENOMIC DNA]</scope>
    <source>
        <strain evidence="4">DSM 11246 / JCM 15787 / PB90-1</strain>
    </source>
</reference>
<accession>B1ZZX5</accession>
<evidence type="ECO:0000313" key="3">
    <source>
        <dbReference type="EMBL" id="ACB77311.1"/>
    </source>
</evidence>
<keyword evidence="1" id="KW-1133">Transmembrane helix</keyword>
<dbReference type="OrthoDB" id="5405951at2"/>
<organism evidence="3 4">
    <name type="scientific">Opitutus terrae (strain DSM 11246 / JCM 15787 / PB90-1)</name>
    <dbReference type="NCBI Taxonomy" id="452637"/>
    <lineage>
        <taxon>Bacteria</taxon>
        <taxon>Pseudomonadati</taxon>
        <taxon>Verrucomicrobiota</taxon>
        <taxon>Opitutia</taxon>
        <taxon>Opitutales</taxon>
        <taxon>Opitutaceae</taxon>
        <taxon>Opitutus</taxon>
    </lineage>
</organism>
<evidence type="ECO:0000313" key="4">
    <source>
        <dbReference type="Proteomes" id="UP000007013"/>
    </source>
</evidence>
<feature type="transmembrane region" description="Helical" evidence="1">
    <location>
        <begin position="39"/>
        <end position="60"/>
    </location>
</feature>
<dbReference type="Proteomes" id="UP000007013">
    <property type="component" value="Chromosome"/>
</dbReference>
<dbReference type="HOGENOM" id="CLU_176022_4_1_0"/>
<feature type="transmembrane region" description="Helical" evidence="1">
    <location>
        <begin position="12"/>
        <end position="33"/>
    </location>
</feature>
<keyword evidence="1" id="KW-0812">Transmembrane</keyword>
<evidence type="ECO:0000256" key="1">
    <source>
        <dbReference type="SAM" id="Phobius"/>
    </source>
</evidence>
<dbReference type="STRING" id="452637.Oter_4037"/>
<name>B1ZZX5_OPITP</name>
<sequence>MKTNVGSFDAAVRFVAGCALLMLGHHYIGWWGLLGLIPIVNAATGFCLVYAALGISTTACDQEIRTARVQHPRMRVDARRHHH</sequence>
<feature type="domain" description="Inner membrane protein YgaP-like transmembrane" evidence="2">
    <location>
        <begin position="1"/>
        <end position="58"/>
    </location>
</feature>